<dbReference type="InterPro" id="IPR000605">
    <property type="entry name" value="Helicase_SF3_ssDNA/RNA_vir"/>
</dbReference>
<dbReference type="Pfam" id="PF00910">
    <property type="entry name" value="RNA_helicase"/>
    <property type="match status" value="1"/>
</dbReference>
<evidence type="ECO:0000256" key="8">
    <source>
        <dbReference type="ARBA" id="ARBA00022561"/>
    </source>
</evidence>
<dbReference type="Gene3D" id="2.60.120.20">
    <property type="match status" value="2"/>
</dbReference>
<dbReference type="Gene3D" id="3.30.70.270">
    <property type="match status" value="1"/>
</dbReference>
<dbReference type="EMBL" id="MG600077">
    <property type="protein sequence ID" value="AVM87441.1"/>
    <property type="molecule type" value="Genomic_RNA"/>
</dbReference>
<keyword evidence="16" id="KW-0067">ATP-binding</keyword>
<evidence type="ECO:0000256" key="15">
    <source>
        <dbReference type="ARBA" id="ARBA00022807"/>
    </source>
</evidence>
<evidence type="ECO:0000256" key="12">
    <source>
        <dbReference type="ARBA" id="ARBA00022741"/>
    </source>
</evidence>
<name>A0A2P1GN69_9VIRU</name>
<dbReference type="GO" id="GO:0039694">
    <property type="term" value="P:viral RNA genome replication"/>
    <property type="evidence" value="ECO:0007669"/>
    <property type="project" value="InterPro"/>
</dbReference>
<keyword evidence="10" id="KW-0808">Transferase</keyword>
<keyword evidence="17" id="KW-0946">Virion</keyword>
<evidence type="ECO:0000256" key="6">
    <source>
        <dbReference type="ARBA" id="ARBA00022520"/>
    </source>
</evidence>
<dbReference type="SUPFAM" id="SSF50494">
    <property type="entry name" value="Trypsin-like serine proteases"/>
    <property type="match status" value="1"/>
</dbReference>
<dbReference type="GO" id="GO:0019028">
    <property type="term" value="C:viral capsid"/>
    <property type="evidence" value="ECO:0007669"/>
    <property type="project" value="UniProtKB-KW"/>
</dbReference>
<dbReference type="InterPro" id="IPR043502">
    <property type="entry name" value="DNA/RNA_pol_sf"/>
</dbReference>
<dbReference type="InterPro" id="IPR001676">
    <property type="entry name" value="Picornavirus_capsid"/>
</dbReference>
<dbReference type="GO" id="GO:0005198">
    <property type="term" value="F:structural molecule activity"/>
    <property type="evidence" value="ECO:0007669"/>
    <property type="project" value="InterPro"/>
</dbReference>
<evidence type="ECO:0000256" key="18">
    <source>
        <dbReference type="ARBA" id="ARBA00022870"/>
    </source>
</evidence>
<evidence type="ECO:0000256" key="2">
    <source>
        <dbReference type="ARBA" id="ARBA00004328"/>
    </source>
</evidence>
<keyword evidence="6" id="KW-0191">Covalent protein-RNA linkage</keyword>
<dbReference type="InterPro" id="IPR000199">
    <property type="entry name" value="Peptidase_C3A/C3B_picornavir"/>
</dbReference>
<dbReference type="GO" id="GO:0004197">
    <property type="term" value="F:cysteine-type endopeptidase activity"/>
    <property type="evidence" value="ECO:0007669"/>
    <property type="project" value="InterPro"/>
</dbReference>
<evidence type="ECO:0000313" key="25">
    <source>
        <dbReference type="EMBL" id="AVM87441.1"/>
    </source>
</evidence>
<evidence type="ECO:0000256" key="5">
    <source>
        <dbReference type="ARBA" id="ARBA00022484"/>
    </source>
</evidence>
<evidence type="ECO:0000256" key="1">
    <source>
        <dbReference type="ARBA" id="ARBA00004192"/>
    </source>
</evidence>
<evidence type="ECO:0000256" key="4">
    <source>
        <dbReference type="ARBA" id="ARBA00020107"/>
    </source>
</evidence>
<evidence type="ECO:0000259" key="24">
    <source>
        <dbReference type="PROSITE" id="PS51874"/>
    </source>
</evidence>
<keyword evidence="19" id="KW-0693">Viral RNA replication</keyword>
<protein>
    <recommendedName>
        <fullName evidence="4">Genome polyprotein</fullName>
    </recommendedName>
</protein>
<dbReference type="Gene3D" id="2.40.10.10">
    <property type="entry name" value="Trypsin-like serine proteases"/>
    <property type="match status" value="1"/>
</dbReference>
<dbReference type="PROSITE" id="PS51874">
    <property type="entry name" value="PCV_3C_PRO"/>
    <property type="match status" value="1"/>
</dbReference>
<dbReference type="SUPFAM" id="SSF56672">
    <property type="entry name" value="DNA/RNA polymerases"/>
    <property type="match status" value="1"/>
</dbReference>
<dbReference type="PRINTS" id="PR00918">
    <property type="entry name" value="CALICVIRUSNS"/>
</dbReference>
<keyword evidence="11" id="KW-0548">Nucleotidyltransferase</keyword>
<dbReference type="InterPro" id="IPR009003">
    <property type="entry name" value="Peptidase_S1_PA"/>
</dbReference>
<evidence type="ECO:0000256" key="7">
    <source>
        <dbReference type="ARBA" id="ARBA00022553"/>
    </source>
</evidence>
<sequence length="2504" mass="274318">MKSLQYYTQTMDGVLTKLAGNAISSLLGDPSTEEKEVSSDRVGGIISSNATVIGQAEVNEQTVFNPSGEPTDRMRSQGFKNITAAINPGKLVSLGTAEWTGNQEYLDPIHDVTLPKDFYARPSQPASGQSKYFKYVRTGYTFNIQVNASVGVSGSLLVYYVPDGVDTHKLDLATVMLYPYVLINVGVASNGVLVIPFTSHMNYVSTDSGEGGKVHVIVWSKLKVPSGTANAMSVSIFGSMDNLDFQNPRPVTQGPTRNTVDIGPGPGNLPLASGIYTNKGTKLALCGEVTEIDNDTCGCSAPIRDLYQLLSVPLPVVDGGTGQPCHGWAATDPEGTLLMTEHLSMRRRFATAGNAPINGLTDFLSNCYGFWRGSIVFTLTVFGNPLSRGRLRMAIYPNTTAGLVWDNIDNALYVVCDIGLQTSFELVLPYSSKTWLTATQRNDDGHDVYAKLGVFVANRLIVTAATPPAIDFMVTARVGPDFEFFAPMTRGVHYQADEPTSVAASGVGAGAAAAAGLDVLENSDYKNTQPPPPQTLNAEIIPVTTIRADHMRLDNLLARGQRIGEIDVTTSGTVWSVPVPTEGFMSILKLFAYWAGDLTVSVWNATTSGVTVSHSYCENLQSSSDIATCCGCVIVKPGEFAALDCPFYSRTPLRLIGGGNPFGRIITSGFVSGKMEVYLSFRRLSLFFPVGVPKHATVASFLKTIDPHTMRTSITEAAMRAIENNSLDSPLRSTTFPPSKCALMLMAARDQLFGAAESDWVPDLTEEGVEPNPGPLFNIRTLMNADMLSRAIAAINVEPVEEEVSEETLQLMTASLPGVDPMTVMRHYHDKHMAVPQVLSAEEKRDLAINIAWTQHCKNPPKLVYRTFDSLLGPDIEYGIWCDGQVLLTCEWGYHYKFDIVSGQVLGETNGESMWRKVPSGATANDLMKLSPAKRSIWDYEFAHLSPFPWSPLGWIVLYQRLASVWAAGDSAGGWLRDLTLEGIEPNPGPRCHLVYMDRGLYRHYGVLHGQEIIHMSSDNILEAARTGQVPIVTSPFTPEWVVETSTDISELQAMALQQSVGEVHHFSGDANCEIFAKEALGIESVSQGRALAVYGIIIATVTGAYATQSKASDLLRAGKSVAKDASDAMSRASVHVLDTMKGFFMDEMVSGIKCDIIKALAKLLVRMVCYGILFCGNPGVLSGLAVASLVAMDLTAVEGLTSNVKILCNAMVEGDMTRMVEAMTNLITENSPDREDMAAAAAREFVKFTNIGSKQGAMDGIKDFNTASLGARNFEFWLSKLEQFWKWLKSWLAPTDQDKAIQYFKDNEEKILALMATGDRLIIDSQMPNMVRNADYQTEVKTVCEMLAVVKEIALRGRIVSFISTISGLLLKLSSIPKPPKTSKEALRQEPIGIYVAGTPGCGKSSFAFGLMTLVAEKLEAHAKRTEDEELMSAINTCYSHPIGSAYFDNYEGQFFHFYDDFGQNRDEEDVATICNVISSVPFSVPMADLSTKGTYYKSKIVVATTNMNSFSNLTTVISSEAVSRRFPFKFWIRPTKDYADRTGKLDLKRAVDSGAVRTGEAWEWTPTSSVGQQMRPVDLDEIAHDVACEFIKRQAVVGHLRQSLARFNTSTVTRVPSDTSMVSELALEAEILAGEKKQPVAKYKMDGDGTVNFGFAQSGNDEDVTVDDVYMQRMEERLDQLVLRLGGISEASPFASMVNGTSGYVPTSKPGPAHRSWWKEKMKACEDMWDDAKPWLILAGVVLGVIGTAFNIYWLVKHTSNPTPVPMPNHVGGLFGPEDPQRPYGNGTVKANRVAKRAPVVVTQGLSSHQEFNHIHSATGYMTTSSGETIFIFGYCGNRALMYSHAMDSIDVVSITYKGVTHPITNADLAEIPILTQSSLNPNMPNVGDKMLTDTCLVEIAGLPFTFKDMRKHIAPARETKYGYLLYTNKYARYTQLVEDIKPQTILNLHDFHVDSSDGIQMFYNDIRYRTKNEKGMCGGIVVQKSPDGAWKAVGMHHAGDAQLYGFAAQIHMISHMQAPPKSVESPFQGVVVSKEVSDTPVFTPTRSKIKKSPLYGVFEPKMGPAPLHPKDKRIEDGPEHLLKAAASKYRVDHFSPDPLLFNEAEVCVTRRLFAATGRNGCWDMITALNGDEGSNKIDLTTSAGPKYAAERLKKTDLVQTIDGVIVPTPRFAQDVENALQAIREGKGNTQFCATLKDEVIKDAKIKAGKARCIEACSFDYTVAHRMILGPIFSKIYSADSVSTGIAVGINPYTQFHGLAGSMKKHWLAVDYAAYDGSLSKDLMEAGVEVLAACHEEPQLVRRLLAPVVNSVHLVGDEIWRVQGGMPSGSPCTSVLNSVCNCLVMTTCMLGAGMEEAHDLTIVTYGDDVLASVDEPVDTELVCQLIKEWFGMDATSADKQSFNLNVKPQDATFLKRAFRYFPGTQFVTGVLDLNSMTQKIMWCHGLEEFKSQLTNFVHELVLHGPEVYAEVITMIRPRLDEYKLCVPSYEQAYKQVYSFFFQ</sequence>
<keyword evidence="13" id="KW-0378">Hydrolase</keyword>
<feature type="domain" description="SF3 helicase" evidence="23">
    <location>
        <begin position="1371"/>
        <end position="1549"/>
    </location>
</feature>
<evidence type="ECO:0000256" key="20">
    <source>
        <dbReference type="ARBA" id="ARBA00023136"/>
    </source>
</evidence>
<evidence type="ECO:0000259" key="23">
    <source>
        <dbReference type="PROSITE" id="PS51218"/>
    </source>
</evidence>
<dbReference type="GO" id="GO:0030430">
    <property type="term" value="C:host cell cytoplasm"/>
    <property type="evidence" value="ECO:0007669"/>
    <property type="project" value="UniProtKB-SubCell"/>
</dbReference>
<keyword evidence="15" id="KW-0788">Thiol protease</keyword>
<keyword evidence="21" id="KW-1035">Host cytoplasm</keyword>
<evidence type="ECO:0000256" key="11">
    <source>
        <dbReference type="ARBA" id="ARBA00022695"/>
    </source>
</evidence>
<keyword evidence="18" id="KW-1043">Host membrane</keyword>
<keyword evidence="7" id="KW-0597">Phosphoprotein</keyword>
<dbReference type="InterPro" id="IPR044067">
    <property type="entry name" value="PCV_3C_PRO"/>
</dbReference>
<organism evidence="25">
    <name type="scientific">Wenling rattails picornavirus</name>
    <dbReference type="NCBI Taxonomy" id="2116205"/>
    <lineage>
        <taxon>Viruses</taxon>
        <taxon>Riboviria</taxon>
        <taxon>Orthornavirae</taxon>
        <taxon>Pisuviricota</taxon>
        <taxon>Pisoniviricetes</taxon>
        <taxon>Picornavirales</taxon>
    </lineage>
</organism>
<accession>A0A2P1GN69</accession>
<dbReference type="PROSITE" id="PS51218">
    <property type="entry name" value="SF3_HELICASE_2"/>
    <property type="match status" value="1"/>
</dbReference>
<evidence type="ECO:0000256" key="9">
    <source>
        <dbReference type="ARBA" id="ARBA00022670"/>
    </source>
</evidence>
<dbReference type="InterPro" id="IPR007094">
    <property type="entry name" value="RNA-dir_pol_PSvirus"/>
</dbReference>
<keyword evidence="5" id="KW-0696">RNA-directed RNA polymerase</keyword>
<evidence type="ECO:0000256" key="17">
    <source>
        <dbReference type="ARBA" id="ARBA00022844"/>
    </source>
</evidence>
<dbReference type="GO" id="GO:0033644">
    <property type="term" value="C:host cell membrane"/>
    <property type="evidence" value="ECO:0007669"/>
    <property type="project" value="UniProtKB-SubCell"/>
</dbReference>
<dbReference type="CDD" id="cd23193">
    <property type="entry name" value="ps-ssRNA_Picornaviridae"/>
    <property type="match status" value="1"/>
</dbReference>
<evidence type="ECO:0000256" key="14">
    <source>
        <dbReference type="ARBA" id="ARBA00022806"/>
    </source>
</evidence>
<dbReference type="GO" id="GO:0003968">
    <property type="term" value="F:RNA-directed RNA polymerase activity"/>
    <property type="evidence" value="ECO:0007669"/>
    <property type="project" value="UniProtKB-KW"/>
</dbReference>
<dbReference type="InterPro" id="IPR004004">
    <property type="entry name" value="Helic/Pol/Pept_Calicivir-typ"/>
</dbReference>
<dbReference type="InterPro" id="IPR043128">
    <property type="entry name" value="Rev_trsase/Diguanyl_cyclase"/>
</dbReference>
<keyword evidence="14" id="KW-0347">Helicase</keyword>
<evidence type="ECO:0000256" key="19">
    <source>
        <dbReference type="ARBA" id="ARBA00022953"/>
    </source>
</evidence>
<dbReference type="Pfam" id="PF00073">
    <property type="entry name" value="Rhv"/>
    <property type="match status" value="1"/>
</dbReference>
<keyword evidence="12" id="KW-0547">Nucleotide-binding</keyword>
<feature type="domain" description="RdRp catalytic" evidence="22">
    <location>
        <begin position="2267"/>
        <end position="2383"/>
    </location>
</feature>
<keyword evidence="8" id="KW-0167">Capsid protein</keyword>
<dbReference type="Gene3D" id="3.40.50.300">
    <property type="entry name" value="P-loop containing nucleotide triphosphate hydrolases"/>
    <property type="match status" value="1"/>
</dbReference>
<evidence type="ECO:0000256" key="16">
    <source>
        <dbReference type="ARBA" id="ARBA00022840"/>
    </source>
</evidence>
<dbReference type="InterPro" id="IPR033703">
    <property type="entry name" value="Rhv-like"/>
</dbReference>
<comment type="subcellular location">
    <subcellularLocation>
        <location evidence="1">Host cytoplasm</location>
    </subcellularLocation>
    <subcellularLocation>
        <location evidence="3">Host membrane</location>
    </subcellularLocation>
    <subcellularLocation>
        <location evidence="2">Virion</location>
    </subcellularLocation>
</comment>
<dbReference type="SUPFAM" id="SSF52540">
    <property type="entry name" value="P-loop containing nucleoside triphosphate hydrolases"/>
    <property type="match status" value="1"/>
</dbReference>
<dbReference type="SUPFAM" id="SSF88633">
    <property type="entry name" value="Positive stranded ssRNA viruses"/>
    <property type="match status" value="2"/>
</dbReference>
<feature type="domain" description="Peptidase C3" evidence="24">
    <location>
        <begin position="1807"/>
        <end position="2019"/>
    </location>
</feature>
<dbReference type="GO" id="GO:0006508">
    <property type="term" value="P:proteolysis"/>
    <property type="evidence" value="ECO:0007669"/>
    <property type="project" value="UniProtKB-KW"/>
</dbReference>
<reference evidence="25" key="1">
    <citation type="journal article" date="2018" name="Nature">
        <title>The evolutionary history of vertebrate RNA viruses.</title>
        <authorList>
            <person name="Shi M."/>
            <person name="Lin X.D."/>
            <person name="Chen X."/>
            <person name="Tian J.H."/>
            <person name="Chen L.J."/>
            <person name="Li K."/>
            <person name="Wang W."/>
            <person name="Eden J.S."/>
            <person name="Shen J.J."/>
            <person name="Liu L."/>
            <person name="Holmes E.C."/>
            <person name="Zhang Y.Z."/>
        </authorList>
    </citation>
    <scope>NUCLEOTIDE SEQUENCE</scope>
    <source>
        <strain evidence="25">XYHYC192101</strain>
    </source>
</reference>
<evidence type="ECO:0000256" key="10">
    <source>
        <dbReference type="ARBA" id="ARBA00022679"/>
    </source>
</evidence>
<dbReference type="GO" id="GO:0006351">
    <property type="term" value="P:DNA-templated transcription"/>
    <property type="evidence" value="ECO:0007669"/>
    <property type="project" value="InterPro"/>
</dbReference>
<proteinExistence type="predicted"/>
<dbReference type="InterPro" id="IPR029053">
    <property type="entry name" value="Viral_coat"/>
</dbReference>
<dbReference type="Pfam" id="PF00548">
    <property type="entry name" value="Peptidase_C3"/>
    <property type="match status" value="1"/>
</dbReference>
<dbReference type="GO" id="GO:0003723">
    <property type="term" value="F:RNA binding"/>
    <property type="evidence" value="ECO:0007669"/>
    <property type="project" value="InterPro"/>
</dbReference>
<dbReference type="PROSITE" id="PS50507">
    <property type="entry name" value="RDRP_SSRNA_POS"/>
    <property type="match status" value="1"/>
</dbReference>
<keyword evidence="9" id="KW-0645">Protease</keyword>
<dbReference type="InterPro" id="IPR043504">
    <property type="entry name" value="Peptidase_S1_PA_chymotrypsin"/>
</dbReference>
<evidence type="ECO:0000256" key="13">
    <source>
        <dbReference type="ARBA" id="ARBA00022801"/>
    </source>
</evidence>
<dbReference type="Gene3D" id="1.20.960.20">
    <property type="match status" value="1"/>
</dbReference>
<dbReference type="GO" id="GO:0003724">
    <property type="term" value="F:RNA helicase activity"/>
    <property type="evidence" value="ECO:0007669"/>
    <property type="project" value="InterPro"/>
</dbReference>
<keyword evidence="20" id="KW-0472">Membrane</keyword>
<evidence type="ECO:0000256" key="21">
    <source>
        <dbReference type="ARBA" id="ARBA00023200"/>
    </source>
</evidence>
<dbReference type="Pfam" id="PF00680">
    <property type="entry name" value="RdRP_1"/>
    <property type="match status" value="1"/>
</dbReference>
<evidence type="ECO:0000259" key="22">
    <source>
        <dbReference type="PROSITE" id="PS50507"/>
    </source>
</evidence>
<dbReference type="InterPro" id="IPR014759">
    <property type="entry name" value="Helicase_SF3_ssRNA_vir"/>
</dbReference>
<dbReference type="GO" id="GO:0005524">
    <property type="term" value="F:ATP binding"/>
    <property type="evidence" value="ECO:0007669"/>
    <property type="project" value="UniProtKB-KW"/>
</dbReference>
<dbReference type="InterPro" id="IPR027417">
    <property type="entry name" value="P-loop_NTPase"/>
</dbReference>
<dbReference type="InterPro" id="IPR001205">
    <property type="entry name" value="RNA-dir_pol_C"/>
</dbReference>
<evidence type="ECO:0000256" key="3">
    <source>
        <dbReference type="ARBA" id="ARBA00004551"/>
    </source>
</evidence>
<dbReference type="CDD" id="cd00205">
    <property type="entry name" value="rhv_like"/>
    <property type="match status" value="2"/>
</dbReference>